<dbReference type="CDD" id="cd02042">
    <property type="entry name" value="ParAB_family"/>
    <property type="match status" value="1"/>
</dbReference>
<comment type="caution">
    <text evidence="2">The sequence shown here is derived from an EMBL/GenBank/DDBJ whole genome shotgun (WGS) entry which is preliminary data.</text>
</comment>
<keyword evidence="3" id="KW-1185">Reference proteome</keyword>
<dbReference type="RefSeq" id="WP_051141031.1">
    <property type="nucleotide sequence ID" value="NZ_CP012918.1"/>
</dbReference>
<gene>
    <name evidence="2" type="ORF">SIM66_32900</name>
</gene>
<name>A0ABU4PED8_AZOBR</name>
<reference evidence="2 3" key="1">
    <citation type="submission" date="2023-11" db="EMBL/GenBank/DDBJ databases">
        <title>MicrobeMod: A computational toolkit for identifying prokaryotic methylation and restriction-modification with nanopore sequencing.</title>
        <authorList>
            <person name="Crits-Christoph A."/>
            <person name="Kang S.C."/>
            <person name="Lee H."/>
            <person name="Ostrov N."/>
        </authorList>
    </citation>
    <scope>NUCLEOTIDE SEQUENCE [LARGE SCALE GENOMIC DNA]</scope>
    <source>
        <strain evidence="2 3">ATCC 29145</strain>
    </source>
</reference>
<dbReference type="Gene3D" id="3.40.50.300">
    <property type="entry name" value="P-loop containing nucleotide triphosphate hydrolases"/>
    <property type="match status" value="1"/>
</dbReference>
<protein>
    <submittedName>
        <fullName evidence="2">ParA family protein</fullName>
    </submittedName>
</protein>
<dbReference type="PANTHER" id="PTHR13696">
    <property type="entry name" value="P-LOOP CONTAINING NUCLEOSIDE TRIPHOSPHATE HYDROLASE"/>
    <property type="match status" value="1"/>
</dbReference>
<dbReference type="InterPro" id="IPR050678">
    <property type="entry name" value="DNA_Partitioning_ATPase"/>
</dbReference>
<dbReference type="InterPro" id="IPR027417">
    <property type="entry name" value="P-loop_NTPase"/>
</dbReference>
<evidence type="ECO:0000259" key="1">
    <source>
        <dbReference type="Pfam" id="PF01656"/>
    </source>
</evidence>
<organism evidence="2 3">
    <name type="scientific">Azospirillum brasilense</name>
    <dbReference type="NCBI Taxonomy" id="192"/>
    <lineage>
        <taxon>Bacteria</taxon>
        <taxon>Pseudomonadati</taxon>
        <taxon>Pseudomonadota</taxon>
        <taxon>Alphaproteobacteria</taxon>
        <taxon>Rhodospirillales</taxon>
        <taxon>Azospirillaceae</taxon>
        <taxon>Azospirillum</taxon>
    </lineage>
</organism>
<dbReference type="SUPFAM" id="SSF52540">
    <property type="entry name" value="P-loop containing nucleoside triphosphate hydrolases"/>
    <property type="match status" value="1"/>
</dbReference>
<dbReference type="PANTHER" id="PTHR13696:SF96">
    <property type="entry name" value="COBQ_COBB_MIND_PARA NUCLEOTIDE BINDING DOMAIN-CONTAINING PROTEIN"/>
    <property type="match status" value="1"/>
</dbReference>
<dbReference type="Pfam" id="PF01656">
    <property type="entry name" value="CbiA"/>
    <property type="match status" value="1"/>
</dbReference>
<evidence type="ECO:0000313" key="3">
    <source>
        <dbReference type="Proteomes" id="UP001277471"/>
    </source>
</evidence>
<proteinExistence type="predicted"/>
<dbReference type="Proteomes" id="UP001277471">
    <property type="component" value="Unassembled WGS sequence"/>
</dbReference>
<dbReference type="InterPro" id="IPR002586">
    <property type="entry name" value="CobQ/CobB/MinD/ParA_Nub-bd_dom"/>
</dbReference>
<dbReference type="EMBL" id="JAWXYC010000007">
    <property type="protein sequence ID" value="MDX5955965.1"/>
    <property type="molecule type" value="Genomic_DNA"/>
</dbReference>
<evidence type="ECO:0000313" key="2">
    <source>
        <dbReference type="EMBL" id="MDX5955965.1"/>
    </source>
</evidence>
<sequence length="215" mass="22225">MPTIAIATTKGGAGKTTLTMCLADYLRRAGASVLCLDTDPNKNLSAWANLSGEVECRGVGEDDVISAVDEASATVDFVLIDVAGAQAKALVYAIGAADLVLIPVQADNKDLGEALRTHGHVTNAIAMARKHNPAASIAHAAVMMRVNPQAKVTSHTRGQLVSLGVPVLAAQLPQRAAYQGASYTGSPLDDMAIRDDVTEVVREALAMLEGPNAAA</sequence>
<accession>A0ABU4PED8</accession>
<dbReference type="PIRSF" id="PIRSF009320">
    <property type="entry name" value="Nuc_binding_HP_1000"/>
    <property type="match status" value="1"/>
</dbReference>
<feature type="domain" description="CobQ/CobB/MinD/ParA nucleotide binding" evidence="1">
    <location>
        <begin position="4"/>
        <end position="187"/>
    </location>
</feature>